<protein>
    <submittedName>
        <fullName evidence="2">Uncharacterized protein</fullName>
    </submittedName>
</protein>
<evidence type="ECO:0000256" key="1">
    <source>
        <dbReference type="SAM" id="Coils"/>
    </source>
</evidence>
<evidence type="ECO:0000313" key="2">
    <source>
        <dbReference type="EMBL" id="VAW69172.1"/>
    </source>
</evidence>
<dbReference type="EMBL" id="UOFI01000146">
    <property type="protein sequence ID" value="VAW69172.1"/>
    <property type="molecule type" value="Genomic_DNA"/>
</dbReference>
<dbReference type="AlphaFoldDB" id="A0A3B0Y1A6"/>
<feature type="coiled-coil region" evidence="1">
    <location>
        <begin position="199"/>
        <end position="226"/>
    </location>
</feature>
<accession>A0A3B0Y1A6</accession>
<keyword evidence="1" id="KW-0175">Coiled coil</keyword>
<proteinExistence type="predicted"/>
<dbReference type="InterPro" id="IPR049886">
    <property type="entry name" value="CFI_box_CTERM_dom"/>
</dbReference>
<dbReference type="NCBIfam" id="NF041770">
    <property type="entry name" value="CFI_box_CTERM"/>
    <property type="match status" value="1"/>
</dbReference>
<name>A0A3B0Y1A6_9ZZZZ</name>
<organism evidence="2">
    <name type="scientific">hydrothermal vent metagenome</name>
    <dbReference type="NCBI Taxonomy" id="652676"/>
    <lineage>
        <taxon>unclassified sequences</taxon>
        <taxon>metagenomes</taxon>
        <taxon>ecological metagenomes</taxon>
    </lineage>
</organism>
<gene>
    <name evidence="2" type="ORF">MNBD_GAMMA09-3248</name>
</gene>
<sequence>MKSNLEKYTKVSFIQTLNETTNVADTNKNGELLLSPGAYPVCSKCGKDCKTLANEKNHSLTGTVDTLDSPMVCQSCKSVICEECARGNEMGCGNCSTQKRLSMLIPFVFCDTCGKRAALISFAKRGEATYMQLDQGAVPLRCPKCQAINCVTCLADKKGCKKCGASELELFVPTYDGAGTVIAAIDPSRGFITLAAPGTEAAKKAKAIQEKAQEQAEKEKQKDESDSCFIATAAYGTKDAKDVVCLRKFRDEVLKQSNIGKVIVKYYELLSPPLARKVRQSNLSRKLVRMLLIKPSSYVAFILLKNRNNS</sequence>
<reference evidence="2" key="1">
    <citation type="submission" date="2018-06" db="EMBL/GenBank/DDBJ databases">
        <authorList>
            <person name="Zhirakovskaya E."/>
        </authorList>
    </citation>
    <scope>NUCLEOTIDE SEQUENCE</scope>
</reference>